<dbReference type="EMBL" id="JAVXUO010002868">
    <property type="protein sequence ID" value="KAK2968952.1"/>
    <property type="molecule type" value="Genomic_DNA"/>
</dbReference>
<evidence type="ECO:0000256" key="2">
    <source>
        <dbReference type="ARBA" id="ARBA00023295"/>
    </source>
</evidence>
<dbReference type="InterPro" id="IPR001944">
    <property type="entry name" value="Glycoside_Hdrlase_35"/>
</dbReference>
<keyword evidence="2" id="KW-0326">Glycosidase</keyword>
<dbReference type="Pfam" id="PF21467">
    <property type="entry name" value="BetaGal_gal-bd"/>
    <property type="match status" value="1"/>
</dbReference>
<feature type="domain" description="Beta-galactosidase galactose-binding" evidence="3">
    <location>
        <begin position="43"/>
        <end position="108"/>
    </location>
</feature>
<reference evidence="4" key="1">
    <citation type="submission" date="2022-12" db="EMBL/GenBank/DDBJ databases">
        <title>Draft genome assemblies for two species of Escallonia (Escalloniales).</title>
        <authorList>
            <person name="Chanderbali A."/>
            <person name="Dervinis C."/>
            <person name="Anghel I."/>
            <person name="Soltis D."/>
            <person name="Soltis P."/>
            <person name="Zapata F."/>
        </authorList>
    </citation>
    <scope>NUCLEOTIDE SEQUENCE</scope>
    <source>
        <strain evidence="4">UCBG92.1500</strain>
        <tissue evidence="4">Leaf</tissue>
    </source>
</reference>
<dbReference type="SUPFAM" id="SSF49785">
    <property type="entry name" value="Galactose-binding domain-like"/>
    <property type="match status" value="1"/>
</dbReference>
<name>A0AA88QIB1_9ASTE</name>
<proteinExistence type="predicted"/>
<dbReference type="PANTHER" id="PTHR23421">
    <property type="entry name" value="BETA-GALACTOSIDASE RELATED"/>
    <property type="match status" value="1"/>
</dbReference>
<comment type="caution">
    <text evidence="4">The sequence shown here is derived from an EMBL/GenBank/DDBJ whole genome shotgun (WGS) entry which is preliminary data.</text>
</comment>
<protein>
    <recommendedName>
        <fullName evidence="3">Beta-galactosidase galactose-binding domain-containing protein</fullName>
    </recommendedName>
</protein>
<dbReference type="AlphaFoldDB" id="A0AA88QIB1"/>
<dbReference type="Gene3D" id="2.60.120.260">
    <property type="entry name" value="Galactose-binding domain-like"/>
    <property type="match status" value="1"/>
</dbReference>
<keyword evidence="1" id="KW-0378">Hydrolase</keyword>
<evidence type="ECO:0000313" key="4">
    <source>
        <dbReference type="EMBL" id="KAK2968952.1"/>
    </source>
</evidence>
<keyword evidence="5" id="KW-1185">Reference proteome</keyword>
<dbReference type="Proteomes" id="UP001187471">
    <property type="component" value="Unassembled WGS sequence"/>
</dbReference>
<gene>
    <name evidence="4" type="ORF">RJ640_029759</name>
</gene>
<accession>A0AA88QIB1</accession>
<evidence type="ECO:0000256" key="1">
    <source>
        <dbReference type="ARBA" id="ARBA00022801"/>
    </source>
</evidence>
<dbReference type="GO" id="GO:0005975">
    <property type="term" value="P:carbohydrate metabolic process"/>
    <property type="evidence" value="ECO:0007669"/>
    <property type="project" value="InterPro"/>
</dbReference>
<dbReference type="InterPro" id="IPR008979">
    <property type="entry name" value="Galactose-bd-like_sf"/>
</dbReference>
<dbReference type="GO" id="GO:0004553">
    <property type="term" value="F:hydrolase activity, hydrolyzing O-glycosyl compounds"/>
    <property type="evidence" value="ECO:0007669"/>
    <property type="project" value="InterPro"/>
</dbReference>
<evidence type="ECO:0000259" key="3">
    <source>
        <dbReference type="Pfam" id="PF21467"/>
    </source>
</evidence>
<sequence length="192" mass="21200">MIPVGAFPWQSYNEQTPTSDDSDTLAMEGLYEQLNITRDASDYLWYLTDVNIAPDEGFLNNGQSPFLTIISAGPYLAGNEPLALDMSSMGKGQIWINDEGVGRHWPGYIARGDCSACHYSGIFKETKCQSGCGQVLVIQSYIYTTISQGQRSVRGVELYSHFARHLADSEGISNKLHVYRQKLLCAASDATK</sequence>
<organism evidence="4 5">
    <name type="scientific">Escallonia rubra</name>
    <dbReference type="NCBI Taxonomy" id="112253"/>
    <lineage>
        <taxon>Eukaryota</taxon>
        <taxon>Viridiplantae</taxon>
        <taxon>Streptophyta</taxon>
        <taxon>Embryophyta</taxon>
        <taxon>Tracheophyta</taxon>
        <taxon>Spermatophyta</taxon>
        <taxon>Magnoliopsida</taxon>
        <taxon>eudicotyledons</taxon>
        <taxon>Gunneridae</taxon>
        <taxon>Pentapetalae</taxon>
        <taxon>asterids</taxon>
        <taxon>campanulids</taxon>
        <taxon>Escalloniales</taxon>
        <taxon>Escalloniaceae</taxon>
        <taxon>Escallonia</taxon>
    </lineage>
</organism>
<evidence type="ECO:0000313" key="5">
    <source>
        <dbReference type="Proteomes" id="UP001187471"/>
    </source>
</evidence>
<dbReference type="InterPro" id="IPR048913">
    <property type="entry name" value="BetaGal_gal-bd"/>
</dbReference>